<dbReference type="GeneID" id="30015124"/>
<evidence type="ECO:0000313" key="4">
    <source>
        <dbReference type="Proteomes" id="UP000078343"/>
    </source>
</evidence>
<dbReference type="GO" id="GO:0005634">
    <property type="term" value="C:nucleus"/>
    <property type="evidence" value="ECO:0007669"/>
    <property type="project" value="TreeGrafter"/>
</dbReference>
<dbReference type="OrthoDB" id="428895at2759"/>
<dbReference type="Pfam" id="PF04938">
    <property type="entry name" value="SIP1"/>
    <property type="match status" value="1"/>
</dbReference>
<dbReference type="STRING" id="1367422.A0A178Z439"/>
<gene>
    <name evidence="3" type="ORF">AYL99_10956</name>
</gene>
<dbReference type="PANTHER" id="PTHR12794:SF0">
    <property type="entry name" value="GEM-ASSOCIATED PROTEIN 2"/>
    <property type="match status" value="1"/>
</dbReference>
<evidence type="ECO:0000256" key="2">
    <source>
        <dbReference type="SAM" id="MobiDB-lite"/>
    </source>
</evidence>
<organism evidence="3 4">
    <name type="scientific">Fonsecaea erecta</name>
    <dbReference type="NCBI Taxonomy" id="1367422"/>
    <lineage>
        <taxon>Eukaryota</taxon>
        <taxon>Fungi</taxon>
        <taxon>Dikarya</taxon>
        <taxon>Ascomycota</taxon>
        <taxon>Pezizomycotina</taxon>
        <taxon>Eurotiomycetes</taxon>
        <taxon>Chaetothyriomycetidae</taxon>
        <taxon>Chaetothyriales</taxon>
        <taxon>Herpotrichiellaceae</taxon>
        <taxon>Fonsecaea</taxon>
    </lineage>
</organism>
<dbReference type="AlphaFoldDB" id="A0A178Z439"/>
<dbReference type="EMBL" id="LVYI01000013">
    <property type="protein sequence ID" value="OAP54508.1"/>
    <property type="molecule type" value="Genomic_DNA"/>
</dbReference>
<dbReference type="RefSeq" id="XP_018687875.1">
    <property type="nucleotide sequence ID" value="XM_018842462.1"/>
</dbReference>
<evidence type="ECO:0000313" key="3">
    <source>
        <dbReference type="EMBL" id="OAP54508.1"/>
    </source>
</evidence>
<sequence length="364" mass="40688">MSRKRRNTSSPEPDESPLVKRQYRSDSEEEETDEVPYIDQFSGQVGAFPGLGEDRGELFYGPANDGVDYLRMVRSEAKAVPSILSAQIEAAHLNGIEEKEEMGQGGYYNDGTYTAVNQIPTPVEADPRLPPAQIQYYNSLLAHFRLVRATLRCLPPLPAVEALRPLQFISFPENSRKVRKQWEEHMLSADPHPVQVACMDMNTVVELVRFISANLYKMLHTRDPVRVTRIGAWVWAVLGKCRDRGELSSEEVGDIRELAQKALRLQEMGDVQHGPGDEDEDEDQEEKEGSHENLDVGVIGPLEATPTLSMGDGEAELAEGVEQDSKRQKCISLIADMIVTIAGEVYGQRDLLDLRSKWAAPRAD</sequence>
<comment type="similarity">
    <text evidence="1">Belongs to the gemin-2 family.</text>
</comment>
<keyword evidence="4" id="KW-1185">Reference proteome</keyword>
<dbReference type="InterPro" id="IPR035426">
    <property type="entry name" value="Gemin2/Brr1"/>
</dbReference>
<reference evidence="3 4" key="1">
    <citation type="submission" date="2016-04" db="EMBL/GenBank/DDBJ databases">
        <title>Draft genome of Fonsecaea erecta CBS 125763.</title>
        <authorList>
            <person name="Weiss V.A."/>
            <person name="Vicente V.A."/>
            <person name="Raittz R.T."/>
            <person name="Moreno L.F."/>
            <person name="De Souza E.M."/>
            <person name="Pedrosa F.O."/>
            <person name="Steffens M.B."/>
            <person name="Faoro H."/>
            <person name="Tadra-Sfeir M.Z."/>
            <person name="Najafzadeh M.J."/>
            <person name="Felipe M.S."/>
            <person name="Teixeira M."/>
            <person name="Sun J."/>
            <person name="Xi L."/>
            <person name="Gomes R."/>
            <person name="De Azevedo C.M."/>
            <person name="Salgado C.G."/>
            <person name="Da Silva M.B."/>
            <person name="Nascimento M.F."/>
            <person name="Queiroz-Telles F."/>
            <person name="Attili D.S."/>
            <person name="Gorbushina A."/>
        </authorList>
    </citation>
    <scope>NUCLEOTIDE SEQUENCE [LARGE SCALE GENOMIC DNA]</scope>
    <source>
        <strain evidence="3 4">CBS 125763</strain>
    </source>
</reference>
<name>A0A178Z439_9EURO</name>
<accession>A0A178Z439</accession>
<dbReference type="PANTHER" id="PTHR12794">
    <property type="entry name" value="GEMIN2"/>
    <property type="match status" value="1"/>
</dbReference>
<dbReference type="GO" id="GO:0032797">
    <property type="term" value="C:SMN complex"/>
    <property type="evidence" value="ECO:0007669"/>
    <property type="project" value="TreeGrafter"/>
</dbReference>
<dbReference type="Gene3D" id="1.20.58.1070">
    <property type="match status" value="1"/>
</dbReference>
<comment type="caution">
    <text evidence="3">The sequence shown here is derived from an EMBL/GenBank/DDBJ whole genome shotgun (WGS) entry which is preliminary data.</text>
</comment>
<feature type="compositionally biased region" description="Acidic residues" evidence="2">
    <location>
        <begin position="27"/>
        <end position="36"/>
    </location>
</feature>
<dbReference type="GO" id="GO:0000387">
    <property type="term" value="P:spliceosomal snRNP assembly"/>
    <property type="evidence" value="ECO:0007669"/>
    <property type="project" value="InterPro"/>
</dbReference>
<feature type="region of interest" description="Disordered" evidence="2">
    <location>
        <begin position="268"/>
        <end position="309"/>
    </location>
</feature>
<protein>
    <submittedName>
        <fullName evidence="3">Uncharacterized protein</fullName>
    </submittedName>
</protein>
<evidence type="ECO:0000256" key="1">
    <source>
        <dbReference type="ARBA" id="ARBA00025758"/>
    </source>
</evidence>
<feature type="region of interest" description="Disordered" evidence="2">
    <location>
        <begin position="1"/>
        <end position="41"/>
    </location>
</feature>
<dbReference type="Proteomes" id="UP000078343">
    <property type="component" value="Unassembled WGS sequence"/>
</dbReference>
<feature type="compositionally biased region" description="Acidic residues" evidence="2">
    <location>
        <begin position="277"/>
        <end position="286"/>
    </location>
</feature>
<proteinExistence type="inferred from homology"/>